<protein>
    <submittedName>
        <fullName evidence="2">Uncharacterized protein</fullName>
    </submittedName>
</protein>
<proteinExistence type="evidence at transcript level"/>
<dbReference type="AlphaFoldDB" id="C6T6B5"/>
<accession>C6T6B5</accession>
<dbReference type="EMBL" id="BT092980">
    <property type="protein sequence ID" value="ACU17337.1"/>
    <property type="molecule type" value="mRNA"/>
</dbReference>
<organism evidence="2">
    <name type="scientific">Glycine max</name>
    <name type="common">Soybean</name>
    <name type="synonym">Glycine hispida</name>
    <dbReference type="NCBI Taxonomy" id="3847"/>
    <lineage>
        <taxon>Eukaryota</taxon>
        <taxon>Viridiplantae</taxon>
        <taxon>Streptophyta</taxon>
        <taxon>Embryophyta</taxon>
        <taxon>Tracheophyta</taxon>
        <taxon>Spermatophyta</taxon>
        <taxon>Magnoliopsida</taxon>
        <taxon>eudicotyledons</taxon>
        <taxon>Gunneridae</taxon>
        <taxon>Pentapetalae</taxon>
        <taxon>rosids</taxon>
        <taxon>fabids</taxon>
        <taxon>Fabales</taxon>
        <taxon>Fabaceae</taxon>
        <taxon>Papilionoideae</taxon>
        <taxon>50 kb inversion clade</taxon>
        <taxon>NPAAA clade</taxon>
        <taxon>indigoferoid/millettioid clade</taxon>
        <taxon>Phaseoleae</taxon>
        <taxon>Glycine</taxon>
        <taxon>Glycine subgen. Soja</taxon>
    </lineage>
</organism>
<keyword evidence="1" id="KW-0472">Membrane</keyword>
<keyword evidence="1" id="KW-0812">Transmembrane</keyword>
<sequence>MLNHNLVQVCVMGISFEFFLACSLVPFLGVHIGGNGNINQLEVAKLDNPCLAFSLNFTRLNFFLLLFFS</sequence>
<keyword evidence="1" id="KW-1133">Transmembrane helix</keyword>
<evidence type="ECO:0000256" key="1">
    <source>
        <dbReference type="SAM" id="Phobius"/>
    </source>
</evidence>
<evidence type="ECO:0000313" key="2">
    <source>
        <dbReference type="EMBL" id="ACU17337.1"/>
    </source>
</evidence>
<feature type="transmembrane region" description="Helical" evidence="1">
    <location>
        <begin position="6"/>
        <end position="29"/>
    </location>
</feature>
<name>C6T6B5_SOYBN</name>
<reference evidence="2" key="1">
    <citation type="submission" date="2009-08" db="EMBL/GenBank/DDBJ databases">
        <authorList>
            <person name="Cheung F."/>
            <person name="Xiao Y."/>
            <person name="Chan A."/>
            <person name="Moskal W."/>
            <person name="Town C.D."/>
        </authorList>
    </citation>
    <scope>NUCLEOTIDE SEQUENCE</scope>
</reference>